<evidence type="ECO:0000313" key="9">
    <source>
        <dbReference type="EMBL" id="VFP78724.1"/>
    </source>
</evidence>
<feature type="binding site" evidence="5">
    <location>
        <begin position="57"/>
        <end position="59"/>
    </location>
    <ligand>
        <name>AMP</name>
        <dbReference type="ChEBI" id="CHEBI:456215"/>
    </ligand>
</feature>
<evidence type="ECO:0000256" key="4">
    <source>
        <dbReference type="ARBA" id="ARBA00022777"/>
    </source>
</evidence>
<comment type="pathway">
    <text evidence="5">Purine metabolism; AMP biosynthesis via salvage pathway; AMP from ADP: step 1/1.</text>
</comment>
<evidence type="ECO:0000259" key="8">
    <source>
        <dbReference type="Pfam" id="PF05191"/>
    </source>
</evidence>
<dbReference type="UniPathway" id="UPA00588">
    <property type="reaction ID" value="UER00649"/>
</dbReference>
<dbReference type="HAMAP" id="MF_00235">
    <property type="entry name" value="Adenylate_kinase_Adk"/>
    <property type="match status" value="1"/>
</dbReference>
<dbReference type="Proteomes" id="UP000294364">
    <property type="component" value="Chromosome"/>
</dbReference>
<comment type="catalytic activity">
    <reaction evidence="5 7">
        <text>AMP + ATP = 2 ADP</text>
        <dbReference type="Rhea" id="RHEA:12973"/>
        <dbReference type="ChEBI" id="CHEBI:30616"/>
        <dbReference type="ChEBI" id="CHEBI:456215"/>
        <dbReference type="ChEBI" id="CHEBI:456216"/>
        <dbReference type="EC" id="2.7.4.3"/>
    </reaction>
</comment>
<gene>
    <name evidence="5 9" type="primary">adk</name>
    <name evidence="9" type="ORF">ERCICURT3053_360</name>
</gene>
<keyword evidence="2 5" id="KW-0545">Nucleotide biosynthesis</keyword>
<feature type="binding site" evidence="5">
    <location>
        <position position="156"/>
    </location>
    <ligand>
        <name>AMP</name>
        <dbReference type="ChEBI" id="CHEBI:456215"/>
    </ligand>
</feature>
<dbReference type="PROSITE" id="PS00113">
    <property type="entry name" value="ADENYLATE_KINASE"/>
    <property type="match status" value="1"/>
</dbReference>
<dbReference type="PRINTS" id="PR00094">
    <property type="entry name" value="ADENYLTKNASE"/>
</dbReference>
<dbReference type="RefSeq" id="WP_157992033.1">
    <property type="nucleotide sequence ID" value="NZ_LR217698.1"/>
</dbReference>
<sequence>MRIIFLGAPGTGKGTHSQLIIKKYNIPQISTGEMFRRAIKLDSKLGRQVKQLLSIGQLVPDELVIQLVNNRLIEDDCSEGFLLDGFPRTIAQAISIKDMGIKIDKILEFVVPDQLIINRITGRRIHEASGRIYHSIFNPPKITGQDDITGEPLIIREDDRIETIHHRLIEYHHLTSPLIHYYQQEACLGNTTYHKINGARTISEINNELIKLFK</sequence>
<dbReference type="EC" id="2.7.4.3" evidence="5 7"/>
<comment type="domain">
    <text evidence="5">Consists of three domains, a large central CORE domain and two small peripheral domains, NMPbind and LID, which undergo movements during catalysis. The LID domain closes over the site of phosphoryl transfer upon ATP binding. Assembling and dissambling the active center during each catalytic cycle provides an effective means to prevent ATP hydrolysis.</text>
</comment>
<dbReference type="AlphaFoldDB" id="A0A451CZV7"/>
<protein>
    <recommendedName>
        <fullName evidence="5 7">Adenylate kinase</fullName>
        <shortName evidence="5">AK</shortName>
        <ecNumber evidence="5 7">2.7.4.3</ecNumber>
    </recommendedName>
    <alternativeName>
        <fullName evidence="5">ATP-AMP transphosphorylase</fullName>
    </alternativeName>
    <alternativeName>
        <fullName evidence="5">ATP:AMP phosphotransferase</fullName>
    </alternativeName>
    <alternativeName>
        <fullName evidence="5">Adenylate monophosphate kinase</fullName>
    </alternativeName>
</protein>
<dbReference type="InterPro" id="IPR000850">
    <property type="entry name" value="Adenylat/UMP-CMP_kin"/>
</dbReference>
<dbReference type="Gene3D" id="3.40.50.300">
    <property type="entry name" value="P-loop containing nucleotide triphosphate hydrolases"/>
    <property type="match status" value="1"/>
</dbReference>
<proteinExistence type="inferred from homology"/>
<dbReference type="GO" id="GO:0004017">
    <property type="term" value="F:AMP kinase activity"/>
    <property type="evidence" value="ECO:0007669"/>
    <property type="project" value="UniProtKB-UniRule"/>
</dbReference>
<keyword evidence="1 5" id="KW-0808">Transferase</keyword>
<dbReference type="PANTHER" id="PTHR23359">
    <property type="entry name" value="NUCLEOTIDE KINASE"/>
    <property type="match status" value="1"/>
</dbReference>
<organism evidence="9 10">
    <name type="scientific">Candidatus Erwinia haradaeae</name>
    <dbReference type="NCBI Taxonomy" id="1922217"/>
    <lineage>
        <taxon>Bacteria</taxon>
        <taxon>Pseudomonadati</taxon>
        <taxon>Pseudomonadota</taxon>
        <taxon>Gammaproteobacteria</taxon>
        <taxon>Enterobacterales</taxon>
        <taxon>Erwiniaceae</taxon>
        <taxon>Erwinia</taxon>
    </lineage>
</organism>
<keyword evidence="3 5" id="KW-0547">Nucleotide-binding</keyword>
<feature type="binding site" evidence="5">
    <location>
        <position position="167"/>
    </location>
    <ligand>
        <name>AMP</name>
        <dbReference type="ChEBI" id="CHEBI:456215"/>
    </ligand>
</feature>
<dbReference type="InterPro" id="IPR027417">
    <property type="entry name" value="P-loop_NTPase"/>
</dbReference>
<accession>A0A451CZV7</accession>
<feature type="binding site" evidence="5">
    <location>
        <position position="200"/>
    </location>
    <ligand>
        <name>ATP</name>
        <dbReference type="ChEBI" id="CHEBI:30616"/>
    </ligand>
</feature>
<dbReference type="NCBIfam" id="NF001381">
    <property type="entry name" value="PRK00279.1-3"/>
    <property type="match status" value="1"/>
</dbReference>
<feature type="binding site" evidence="5">
    <location>
        <position position="92"/>
    </location>
    <ligand>
        <name>AMP</name>
        <dbReference type="ChEBI" id="CHEBI:456215"/>
    </ligand>
</feature>
<comment type="function">
    <text evidence="5">Catalyzes the reversible transfer of the terminal phosphate group between ATP and AMP. Plays an important role in cellular energy homeostasis and in adenine nucleotide metabolism.</text>
</comment>
<feature type="binding site" evidence="5">
    <location>
        <begin position="85"/>
        <end position="88"/>
    </location>
    <ligand>
        <name>AMP</name>
        <dbReference type="ChEBI" id="CHEBI:456215"/>
    </ligand>
</feature>
<comment type="subcellular location">
    <subcellularLocation>
        <location evidence="5 7">Cytoplasm</location>
    </subcellularLocation>
</comment>
<dbReference type="Pfam" id="PF00406">
    <property type="entry name" value="ADK"/>
    <property type="match status" value="1"/>
</dbReference>
<comment type="similarity">
    <text evidence="5 6">Belongs to the adenylate kinase family.</text>
</comment>
<feature type="binding site" evidence="5">
    <location>
        <position position="31"/>
    </location>
    <ligand>
        <name>AMP</name>
        <dbReference type="ChEBI" id="CHEBI:456215"/>
    </ligand>
</feature>
<feature type="binding site" evidence="5">
    <location>
        <position position="36"/>
    </location>
    <ligand>
        <name>AMP</name>
        <dbReference type="ChEBI" id="CHEBI:456215"/>
    </ligand>
</feature>
<dbReference type="GO" id="GO:0005524">
    <property type="term" value="F:ATP binding"/>
    <property type="evidence" value="ECO:0007669"/>
    <property type="project" value="UniProtKB-UniRule"/>
</dbReference>
<dbReference type="GO" id="GO:0005737">
    <property type="term" value="C:cytoplasm"/>
    <property type="evidence" value="ECO:0007669"/>
    <property type="project" value="UniProtKB-SubCell"/>
</dbReference>
<dbReference type="NCBIfam" id="TIGR01351">
    <property type="entry name" value="adk"/>
    <property type="match status" value="1"/>
</dbReference>
<dbReference type="FunFam" id="3.40.50.300:FF:000106">
    <property type="entry name" value="Adenylate kinase mitochondrial"/>
    <property type="match status" value="1"/>
</dbReference>
<dbReference type="CDD" id="cd01428">
    <property type="entry name" value="ADK"/>
    <property type="match status" value="1"/>
</dbReference>
<dbReference type="InterPro" id="IPR033690">
    <property type="entry name" value="Adenylat_kinase_CS"/>
</dbReference>
<dbReference type="EMBL" id="LR217698">
    <property type="protein sequence ID" value="VFP78724.1"/>
    <property type="molecule type" value="Genomic_DNA"/>
</dbReference>
<evidence type="ECO:0000256" key="7">
    <source>
        <dbReference type="RuleBase" id="RU003331"/>
    </source>
</evidence>
<dbReference type="SUPFAM" id="SSF52540">
    <property type="entry name" value="P-loop containing nucleoside triphosphate hydrolases"/>
    <property type="match status" value="1"/>
</dbReference>
<feature type="domain" description="Adenylate kinase active site lid" evidence="8">
    <location>
        <begin position="123"/>
        <end position="158"/>
    </location>
</feature>
<reference evidence="9 10" key="1">
    <citation type="submission" date="2019-02" db="EMBL/GenBank/DDBJ databases">
        <authorList>
            <person name="Manzano-Marin A."/>
            <person name="Manzano-Marin A."/>
        </authorList>
    </citation>
    <scope>NUCLEOTIDE SEQUENCE [LARGE SCALE GENOMIC DNA]</scope>
    <source>
        <strain evidence="9 10">ErCicurtihirsuta</strain>
    </source>
</reference>
<evidence type="ECO:0000256" key="1">
    <source>
        <dbReference type="ARBA" id="ARBA00022679"/>
    </source>
</evidence>
<feature type="region of interest" description="NMP" evidence="5">
    <location>
        <begin position="30"/>
        <end position="59"/>
    </location>
</feature>
<evidence type="ECO:0000256" key="3">
    <source>
        <dbReference type="ARBA" id="ARBA00022741"/>
    </source>
</evidence>
<comment type="subunit">
    <text evidence="5 7">Monomer.</text>
</comment>
<dbReference type="NCBIfam" id="NF001379">
    <property type="entry name" value="PRK00279.1-1"/>
    <property type="match status" value="1"/>
</dbReference>
<evidence type="ECO:0000313" key="10">
    <source>
        <dbReference type="Proteomes" id="UP000294364"/>
    </source>
</evidence>
<comment type="caution">
    <text evidence="5">Lacks conserved residue(s) required for the propagation of feature annotation.</text>
</comment>
<dbReference type="GO" id="GO:0044209">
    <property type="term" value="P:AMP salvage"/>
    <property type="evidence" value="ECO:0007669"/>
    <property type="project" value="UniProtKB-UniRule"/>
</dbReference>
<evidence type="ECO:0000256" key="2">
    <source>
        <dbReference type="ARBA" id="ARBA00022727"/>
    </source>
</evidence>
<evidence type="ECO:0000256" key="5">
    <source>
        <dbReference type="HAMAP-Rule" id="MF_00235"/>
    </source>
</evidence>
<evidence type="ECO:0000256" key="6">
    <source>
        <dbReference type="RuleBase" id="RU003330"/>
    </source>
</evidence>
<dbReference type="InterPro" id="IPR007862">
    <property type="entry name" value="Adenylate_kinase_lid-dom"/>
</dbReference>
<feature type="region of interest" description="LID" evidence="5">
    <location>
        <begin position="122"/>
        <end position="159"/>
    </location>
</feature>
<feature type="binding site" evidence="5">
    <location>
        <position position="123"/>
    </location>
    <ligand>
        <name>ATP</name>
        <dbReference type="ChEBI" id="CHEBI:30616"/>
    </ligand>
</feature>
<feature type="binding site" evidence="5">
    <location>
        <begin position="10"/>
        <end position="15"/>
    </location>
    <ligand>
        <name>ATP</name>
        <dbReference type="ChEBI" id="CHEBI:30616"/>
    </ligand>
</feature>
<feature type="binding site" evidence="5">
    <location>
        <begin position="132"/>
        <end position="133"/>
    </location>
    <ligand>
        <name>ATP</name>
        <dbReference type="ChEBI" id="CHEBI:30616"/>
    </ligand>
</feature>
<keyword evidence="5" id="KW-0963">Cytoplasm</keyword>
<keyword evidence="4 5" id="KW-0418">Kinase</keyword>
<dbReference type="OrthoDB" id="9805030at2"/>
<keyword evidence="5 7" id="KW-0067">ATP-binding</keyword>
<dbReference type="Pfam" id="PF05191">
    <property type="entry name" value="ADK_lid"/>
    <property type="match status" value="1"/>
</dbReference>
<dbReference type="InterPro" id="IPR006259">
    <property type="entry name" value="Adenyl_kin_sub"/>
</dbReference>
<name>A0A451CZV7_9GAMM</name>